<dbReference type="Proteomes" id="UP000698963">
    <property type="component" value="Unassembled WGS sequence"/>
</dbReference>
<protein>
    <submittedName>
        <fullName evidence="1">DUF1786 family protein</fullName>
    </submittedName>
</protein>
<reference evidence="1" key="2">
    <citation type="submission" date="2021-09" db="EMBL/GenBank/DDBJ databases">
        <authorList>
            <person name="Gilroy R."/>
        </authorList>
    </citation>
    <scope>NUCLEOTIDE SEQUENCE</scope>
    <source>
        <strain evidence="1">ChiGjej2B2-19336</strain>
    </source>
</reference>
<accession>A0A921AXQ4</accession>
<evidence type="ECO:0000313" key="1">
    <source>
        <dbReference type="EMBL" id="HJD98277.1"/>
    </source>
</evidence>
<comment type="caution">
    <text evidence="1">The sequence shown here is derived from an EMBL/GenBank/DDBJ whole genome shotgun (WGS) entry which is preliminary data.</text>
</comment>
<dbReference type="Pfam" id="PF08735">
    <property type="entry name" value="DUF1786"/>
    <property type="match status" value="1"/>
</dbReference>
<proteinExistence type="predicted"/>
<dbReference type="AlphaFoldDB" id="A0A921AXQ4"/>
<evidence type="ECO:0000313" key="2">
    <source>
        <dbReference type="Proteomes" id="UP000698963"/>
    </source>
</evidence>
<dbReference type="EMBL" id="DYZA01000237">
    <property type="protein sequence ID" value="HJD98277.1"/>
    <property type="molecule type" value="Genomic_DNA"/>
</dbReference>
<dbReference type="InterPro" id="IPR014846">
    <property type="entry name" value="DUF1786_pyruvate_format-lyase"/>
</dbReference>
<dbReference type="RefSeq" id="WP_304124004.1">
    <property type="nucleotide sequence ID" value="NZ_DYZA01000237.1"/>
</dbReference>
<sequence>MSYSPLANGSPLTGPILFLDNGSRRTAVLLALPGAEPSAWPKTLLPAEKPVEGALEFLKISRLPMPVLTLVCTMNTPSARAGARAERMERWREELRRTGGSLELFLRENMPGWEVSPLMAEAKKAFGHTLGADSGAAAALFALSLEKLRERSWQEGVTVLWAGERHIQAFMIYQEKLLGLYEQHTGISREALLADLHELRLNWLPEEKVRAEGGHGCICGDFPAEAEGFRPTWILGPQSLSLQGAGRLFVPEEEGFERCLGLCFGLSRRQGA</sequence>
<organism evidence="1 2">
    <name type="scientific">Mailhella massiliensis</name>
    <dbReference type="NCBI Taxonomy" id="1903261"/>
    <lineage>
        <taxon>Bacteria</taxon>
        <taxon>Pseudomonadati</taxon>
        <taxon>Thermodesulfobacteriota</taxon>
        <taxon>Desulfovibrionia</taxon>
        <taxon>Desulfovibrionales</taxon>
        <taxon>Desulfovibrionaceae</taxon>
        <taxon>Mailhella</taxon>
    </lineage>
</organism>
<name>A0A921AXQ4_9BACT</name>
<reference evidence="1" key="1">
    <citation type="journal article" date="2021" name="PeerJ">
        <title>Extensive microbial diversity within the chicken gut microbiome revealed by metagenomics and culture.</title>
        <authorList>
            <person name="Gilroy R."/>
            <person name="Ravi A."/>
            <person name="Getino M."/>
            <person name="Pursley I."/>
            <person name="Horton D.L."/>
            <person name="Alikhan N.F."/>
            <person name="Baker D."/>
            <person name="Gharbi K."/>
            <person name="Hall N."/>
            <person name="Watson M."/>
            <person name="Adriaenssens E.M."/>
            <person name="Foster-Nyarko E."/>
            <person name="Jarju S."/>
            <person name="Secka A."/>
            <person name="Antonio M."/>
            <person name="Oren A."/>
            <person name="Chaudhuri R.R."/>
            <person name="La Ragione R."/>
            <person name="Hildebrand F."/>
            <person name="Pallen M.J."/>
        </authorList>
    </citation>
    <scope>NUCLEOTIDE SEQUENCE</scope>
    <source>
        <strain evidence="1">ChiGjej2B2-19336</strain>
    </source>
</reference>
<gene>
    <name evidence="1" type="ORF">K8W16_11615</name>
</gene>